<name>A0ABR6WU68_9FIRM</name>
<gene>
    <name evidence="1" type="ORF">GH808_06330</name>
</gene>
<proteinExistence type="predicted"/>
<dbReference type="Proteomes" id="UP000603234">
    <property type="component" value="Unassembled WGS sequence"/>
</dbReference>
<dbReference type="EMBL" id="WJBC01000006">
    <property type="protein sequence ID" value="MBC3804053.1"/>
    <property type="molecule type" value="Genomic_DNA"/>
</dbReference>
<evidence type="ECO:0000313" key="2">
    <source>
        <dbReference type="Proteomes" id="UP000603234"/>
    </source>
</evidence>
<evidence type="ECO:0000313" key="1">
    <source>
        <dbReference type="EMBL" id="MBC3804053.1"/>
    </source>
</evidence>
<organism evidence="1 2">
    <name type="scientific">Acetobacterium fimetarium</name>
    <dbReference type="NCBI Taxonomy" id="52691"/>
    <lineage>
        <taxon>Bacteria</taxon>
        <taxon>Bacillati</taxon>
        <taxon>Bacillota</taxon>
        <taxon>Clostridia</taxon>
        <taxon>Eubacteriales</taxon>
        <taxon>Eubacteriaceae</taxon>
        <taxon>Acetobacterium</taxon>
    </lineage>
</organism>
<comment type="caution">
    <text evidence="1">The sequence shown here is derived from an EMBL/GenBank/DDBJ whole genome shotgun (WGS) entry which is preliminary data.</text>
</comment>
<keyword evidence="2" id="KW-1185">Reference proteome</keyword>
<dbReference type="RefSeq" id="WP_186841938.1">
    <property type="nucleotide sequence ID" value="NZ_WJBC01000006.1"/>
</dbReference>
<reference evidence="1 2" key="1">
    <citation type="journal article" date="2020" name="mSystems">
        <title>Defining Genomic and Predicted Metabolic Features of the Acetobacterium Genus.</title>
        <authorList>
            <person name="Ross D.E."/>
            <person name="Marshall C.W."/>
            <person name="Gulliver D."/>
            <person name="May H.D."/>
            <person name="Norman R.S."/>
        </authorList>
    </citation>
    <scope>NUCLEOTIDE SEQUENCE [LARGE SCALE GENOMIC DNA]</scope>
    <source>
        <strain evidence="1 2">DSM 8238</strain>
    </source>
</reference>
<sequence>MDFNTSYSAYQIEPTLSSAKMYQNFLDNQCQIMALEDLTKDDMDYNAATTASPKAQMKNEAFDIIAYFGSIEAKTFSEIVENVKIVDKDGHVSE</sequence>
<accession>A0ABR6WU68</accession>
<protein>
    <submittedName>
        <fullName evidence="1">Uncharacterized protein</fullName>
    </submittedName>
</protein>